<gene>
    <name evidence="4" type="ORF">A6K76_04875</name>
</gene>
<protein>
    <submittedName>
        <fullName evidence="4">Chemotaxis protein</fullName>
    </submittedName>
</protein>
<evidence type="ECO:0000256" key="2">
    <source>
        <dbReference type="PROSITE-ProRule" id="PRU00284"/>
    </source>
</evidence>
<dbReference type="PROSITE" id="PS50111">
    <property type="entry name" value="CHEMOTAXIS_TRANSDUC_2"/>
    <property type="match status" value="1"/>
</dbReference>
<dbReference type="PANTHER" id="PTHR32089:SF112">
    <property type="entry name" value="LYSOZYME-LIKE PROTEIN-RELATED"/>
    <property type="match status" value="1"/>
</dbReference>
<dbReference type="PANTHER" id="PTHR32089">
    <property type="entry name" value="METHYL-ACCEPTING CHEMOTAXIS PROTEIN MCPB"/>
    <property type="match status" value="1"/>
</dbReference>
<accession>A0A1C0Z2Z7</accession>
<evidence type="ECO:0000256" key="1">
    <source>
        <dbReference type="ARBA" id="ARBA00023224"/>
    </source>
</evidence>
<organism evidence="4 5">
    <name type="scientific">Caryophanon latum</name>
    <dbReference type="NCBI Taxonomy" id="33977"/>
    <lineage>
        <taxon>Bacteria</taxon>
        <taxon>Bacillati</taxon>
        <taxon>Bacillota</taxon>
        <taxon>Bacilli</taxon>
        <taxon>Bacillales</taxon>
        <taxon>Caryophanaceae</taxon>
        <taxon>Caryophanon</taxon>
    </lineage>
</organism>
<evidence type="ECO:0000313" key="5">
    <source>
        <dbReference type="Proteomes" id="UP000093482"/>
    </source>
</evidence>
<dbReference type="InterPro" id="IPR004089">
    <property type="entry name" value="MCPsignal_dom"/>
</dbReference>
<dbReference type="Proteomes" id="UP000093482">
    <property type="component" value="Unassembled WGS sequence"/>
</dbReference>
<dbReference type="GO" id="GO:0007165">
    <property type="term" value="P:signal transduction"/>
    <property type="evidence" value="ECO:0007669"/>
    <property type="project" value="UniProtKB-KW"/>
</dbReference>
<dbReference type="SMART" id="SM00283">
    <property type="entry name" value="MA"/>
    <property type="match status" value="1"/>
</dbReference>
<keyword evidence="1 2" id="KW-0807">Transducer</keyword>
<evidence type="ECO:0000259" key="3">
    <source>
        <dbReference type="PROSITE" id="PS50111"/>
    </source>
</evidence>
<proteinExistence type="predicted"/>
<dbReference type="SUPFAM" id="SSF58104">
    <property type="entry name" value="Methyl-accepting chemotaxis protein (MCP) signaling domain"/>
    <property type="match status" value="1"/>
</dbReference>
<dbReference type="RefSeq" id="WP_066461545.1">
    <property type="nucleotide sequence ID" value="NZ_MATO01000006.1"/>
</dbReference>
<sequence length="274" mass="30544">MSLLQQVSDMLIYMHLALKEEATMVVVDKETQIVLNYLPGKDINVGYKKGDRVHPDDQNIHIALSGRRADVYIDASVYGMPMNAYSYPIVENGQVVGALGFGKPMNKERQLEEYINTMRNMVGVLQNKTHQMAARSQQLAATSDQIREQSERALANSAKTNDVTKLIRGISRQTNLLGLNASIEAARAGEHGAGFNIVAQEVRKLSMQTDESTEEIERALSSVQTNLQNLLHNMTHITTASTEEARITQEVSDVIETLHDVSTKLEHFMKTMSK</sequence>
<name>A0A1C0Z2Z7_9BACL</name>
<dbReference type="Pfam" id="PF00015">
    <property type="entry name" value="MCPsignal"/>
    <property type="match status" value="1"/>
</dbReference>
<comment type="caution">
    <text evidence="4">The sequence shown here is derived from an EMBL/GenBank/DDBJ whole genome shotgun (WGS) entry which is preliminary data.</text>
</comment>
<feature type="domain" description="Methyl-accepting transducer" evidence="3">
    <location>
        <begin position="156"/>
        <end position="274"/>
    </location>
</feature>
<dbReference type="AlphaFoldDB" id="A0A1C0Z2Z7"/>
<dbReference type="OrthoDB" id="9807021at2"/>
<reference evidence="4 5" key="1">
    <citation type="submission" date="2016-07" db="EMBL/GenBank/DDBJ databases">
        <title>Caryophanon latum genome sequencing.</title>
        <authorList>
            <person name="Verma A."/>
            <person name="Pal Y."/>
            <person name="Krishnamurthi S."/>
        </authorList>
    </citation>
    <scope>NUCLEOTIDE SEQUENCE [LARGE SCALE GENOMIC DNA]</scope>
    <source>
        <strain evidence="4 5">DSM 14151</strain>
    </source>
</reference>
<dbReference type="EMBL" id="MATO01000006">
    <property type="protein sequence ID" value="OCS93670.1"/>
    <property type="molecule type" value="Genomic_DNA"/>
</dbReference>
<evidence type="ECO:0000313" key="4">
    <source>
        <dbReference type="EMBL" id="OCS93670.1"/>
    </source>
</evidence>
<dbReference type="GO" id="GO:0016020">
    <property type="term" value="C:membrane"/>
    <property type="evidence" value="ECO:0007669"/>
    <property type="project" value="InterPro"/>
</dbReference>
<keyword evidence="5" id="KW-1185">Reference proteome</keyword>
<dbReference type="Gene3D" id="1.10.287.950">
    <property type="entry name" value="Methyl-accepting chemotaxis protein"/>
    <property type="match status" value="1"/>
</dbReference>